<evidence type="ECO:0000256" key="3">
    <source>
        <dbReference type="ARBA" id="ARBA00005349"/>
    </source>
</evidence>
<dbReference type="AlphaFoldDB" id="A0A953NB38"/>
<reference evidence="9" key="1">
    <citation type="submission" date="2021-07" db="EMBL/GenBank/DDBJ databases">
        <title>New genus and species of the family Alcaligenaceae.</title>
        <authorList>
            <person name="Hahn M.W."/>
        </authorList>
    </citation>
    <scope>NUCLEOTIDE SEQUENCE</scope>
    <source>
        <strain evidence="9">LF4-65</strain>
    </source>
</reference>
<keyword evidence="10" id="KW-1185">Reference proteome</keyword>
<dbReference type="InterPro" id="IPR010971">
    <property type="entry name" value="UbiH/COQ6"/>
</dbReference>
<protein>
    <submittedName>
        <fullName evidence="9">FAD-dependent monooxygenase</fullName>
    </submittedName>
</protein>
<dbReference type="NCBIfam" id="TIGR01988">
    <property type="entry name" value="Ubi-OHases"/>
    <property type="match status" value="1"/>
</dbReference>
<evidence type="ECO:0000256" key="4">
    <source>
        <dbReference type="ARBA" id="ARBA00022630"/>
    </source>
</evidence>
<dbReference type="Proteomes" id="UP000739565">
    <property type="component" value="Unassembled WGS sequence"/>
</dbReference>
<evidence type="ECO:0000256" key="1">
    <source>
        <dbReference type="ARBA" id="ARBA00001974"/>
    </source>
</evidence>
<dbReference type="InterPro" id="IPR036188">
    <property type="entry name" value="FAD/NAD-bd_sf"/>
</dbReference>
<dbReference type="GO" id="GO:0006744">
    <property type="term" value="P:ubiquinone biosynthetic process"/>
    <property type="evidence" value="ECO:0007669"/>
    <property type="project" value="InterPro"/>
</dbReference>
<keyword evidence="7 9" id="KW-0503">Monooxygenase</keyword>
<dbReference type="Pfam" id="PF01494">
    <property type="entry name" value="FAD_binding_3"/>
    <property type="match status" value="1"/>
</dbReference>
<dbReference type="PRINTS" id="PR00420">
    <property type="entry name" value="RNGMNOXGNASE"/>
</dbReference>
<evidence type="ECO:0000256" key="7">
    <source>
        <dbReference type="ARBA" id="ARBA00023033"/>
    </source>
</evidence>
<feature type="domain" description="FAD-binding" evidence="8">
    <location>
        <begin position="10"/>
        <end position="336"/>
    </location>
</feature>
<keyword evidence="4" id="KW-0285">Flavoprotein</keyword>
<organism evidence="9 10">
    <name type="scientific">Zwartia hollandica</name>
    <dbReference type="NCBI Taxonomy" id="324606"/>
    <lineage>
        <taxon>Bacteria</taxon>
        <taxon>Pseudomonadati</taxon>
        <taxon>Pseudomonadota</taxon>
        <taxon>Betaproteobacteria</taxon>
        <taxon>Burkholderiales</taxon>
        <taxon>Alcaligenaceae</taxon>
        <taxon>Zwartia</taxon>
    </lineage>
</organism>
<accession>A0A953NB38</accession>
<dbReference type="InterPro" id="IPR002938">
    <property type="entry name" value="FAD-bd"/>
</dbReference>
<proteinExistence type="inferred from homology"/>
<evidence type="ECO:0000256" key="6">
    <source>
        <dbReference type="ARBA" id="ARBA00023002"/>
    </source>
</evidence>
<keyword evidence="5" id="KW-0274">FAD</keyword>
<dbReference type="EMBL" id="JAHXRI010000010">
    <property type="protein sequence ID" value="MBZ1351654.1"/>
    <property type="molecule type" value="Genomic_DNA"/>
</dbReference>
<sequence length="390" mass="42092">MPSNDSTCEFDVAILGGGPVGSALALLLAKLSPAPERIVLLQSDSASRYGYAPETDPRVLAVNHGSRVLLESLNAWPERCADIRTIHVSQRGRLGSTLIKQTDFGVPQLGCVVRYGALIQQLTHAVKASGVSVRHAATAEIVCQHAATVELSHGQDTLHAAIAVQADGGNPTEIRRTYKQMALLTKVRASIPRAGWAFERFTREGPLAVLPHPEAADQQSVVWCCTPERAEQLHKLNPKDFSLALTQAFGTRLGSLEVQDKVSMFPLALSVRATPVDGRIIAIGNAAQTLHPVAGQGLNLGLRDAASLAIALRDWMVLSNQQPSAALRQFLQMRQPDRQLTTRLTDLMSRVFTSGWPVVEHSAGLALLAMDMLPGLRAPLARHLLQGLRL</sequence>
<comment type="pathway">
    <text evidence="2">Cofactor biosynthesis; ubiquinone biosynthesis.</text>
</comment>
<keyword evidence="6" id="KW-0560">Oxidoreductase</keyword>
<dbReference type="SUPFAM" id="SSF51905">
    <property type="entry name" value="FAD/NAD(P)-binding domain"/>
    <property type="match status" value="1"/>
</dbReference>
<dbReference type="GO" id="GO:0008681">
    <property type="term" value="F:2-octaprenyl-6-methoxyphenol hydroxylase activity"/>
    <property type="evidence" value="ECO:0007669"/>
    <property type="project" value="TreeGrafter"/>
</dbReference>
<dbReference type="PANTHER" id="PTHR43876:SF8">
    <property type="entry name" value="2-OCTAPRENYL-6-METHOXYPHENOL HYDROXYLASE"/>
    <property type="match status" value="1"/>
</dbReference>
<comment type="caution">
    <text evidence="9">The sequence shown here is derived from an EMBL/GenBank/DDBJ whole genome shotgun (WGS) entry which is preliminary data.</text>
</comment>
<comment type="similarity">
    <text evidence="3">Belongs to the UbiH/COQ6 family.</text>
</comment>
<comment type="cofactor">
    <cofactor evidence="1">
        <name>FAD</name>
        <dbReference type="ChEBI" id="CHEBI:57692"/>
    </cofactor>
</comment>
<name>A0A953NB38_9BURK</name>
<evidence type="ECO:0000313" key="10">
    <source>
        <dbReference type="Proteomes" id="UP000739565"/>
    </source>
</evidence>
<gene>
    <name evidence="9" type="ORF">KZZ10_13460</name>
</gene>
<dbReference type="PROSITE" id="PS01304">
    <property type="entry name" value="UBIH"/>
    <property type="match status" value="1"/>
</dbReference>
<evidence type="ECO:0000256" key="2">
    <source>
        <dbReference type="ARBA" id="ARBA00004749"/>
    </source>
</evidence>
<evidence type="ECO:0000256" key="5">
    <source>
        <dbReference type="ARBA" id="ARBA00022827"/>
    </source>
</evidence>
<evidence type="ECO:0000313" key="9">
    <source>
        <dbReference type="EMBL" id="MBZ1351654.1"/>
    </source>
</evidence>
<dbReference type="GO" id="GO:0071949">
    <property type="term" value="F:FAD binding"/>
    <property type="evidence" value="ECO:0007669"/>
    <property type="project" value="InterPro"/>
</dbReference>
<dbReference type="InterPro" id="IPR018168">
    <property type="entry name" value="Ubi_Hdrlase_CS"/>
</dbReference>
<dbReference type="InterPro" id="IPR051205">
    <property type="entry name" value="UbiH/COQ6_monooxygenase"/>
</dbReference>
<dbReference type="PANTHER" id="PTHR43876">
    <property type="entry name" value="UBIQUINONE BIOSYNTHESIS MONOOXYGENASE COQ6, MITOCHONDRIAL"/>
    <property type="match status" value="1"/>
</dbReference>
<evidence type="ECO:0000259" key="8">
    <source>
        <dbReference type="Pfam" id="PF01494"/>
    </source>
</evidence>
<dbReference type="Gene3D" id="3.50.50.60">
    <property type="entry name" value="FAD/NAD(P)-binding domain"/>
    <property type="match status" value="2"/>
</dbReference>
<dbReference type="RefSeq" id="WP_259662040.1">
    <property type="nucleotide sequence ID" value="NZ_JAHXRI010000010.1"/>
</dbReference>